<accession>A0A1T4XIK6</accession>
<dbReference type="PANTHER" id="PTHR11786:SF0">
    <property type="entry name" value="ARYLAMINE N-ACETYLTRANSFERASE 4-RELATED"/>
    <property type="match status" value="1"/>
</dbReference>
<evidence type="ECO:0000313" key="4">
    <source>
        <dbReference type="Proteomes" id="UP000190774"/>
    </source>
</evidence>
<dbReference type="PANTHER" id="PTHR11786">
    <property type="entry name" value="N-HYDROXYARYLAMINE O-ACETYLTRANSFERASE"/>
    <property type="match status" value="1"/>
</dbReference>
<dbReference type="Gene3D" id="3.30.2140.20">
    <property type="match status" value="1"/>
</dbReference>
<keyword evidence="3" id="KW-0808">Transferase</keyword>
<evidence type="ECO:0000256" key="2">
    <source>
        <dbReference type="SAM" id="MobiDB-lite"/>
    </source>
</evidence>
<dbReference type="AlphaFoldDB" id="A0A1T4XIK6"/>
<protein>
    <submittedName>
        <fullName evidence="3">N-acetyltransferase</fullName>
    </submittedName>
</protein>
<sequence>MSSTSLLPENLKERVLAALGFSSPPAVSLEGLTRLYQVWCQRVPFDNVRKLVNLQQPKRGPLPGSGGEDYLEGWLKHRAGGTCWAGSNALYCLLRDLGFEAERCIATMLAAPHLPPNHGSVRVRVGEAYYLVDTAILCGEPILLTESGASEVSHPAWGIQAQTQDGYWYVNWRPLHQPTGFECRFDRFGAEHEEYRDRYEDTRGWSPFNYQVNARTNRGDEVIGLAFGNAVTLHGDGSIEIREVDDAERRRILLEDFGMSEELVNQMPADRPTPPPPGSHTAAAAES</sequence>
<dbReference type="OrthoDB" id="1429351at2"/>
<organism evidence="3 4">
    <name type="scientific">Prosthecobacter debontii</name>
    <dbReference type="NCBI Taxonomy" id="48467"/>
    <lineage>
        <taxon>Bacteria</taxon>
        <taxon>Pseudomonadati</taxon>
        <taxon>Verrucomicrobiota</taxon>
        <taxon>Verrucomicrobiia</taxon>
        <taxon>Verrucomicrobiales</taxon>
        <taxon>Verrucomicrobiaceae</taxon>
        <taxon>Prosthecobacter</taxon>
    </lineage>
</organism>
<dbReference type="InterPro" id="IPR001447">
    <property type="entry name" value="Arylamine_N-AcTrfase"/>
</dbReference>
<dbReference type="InterPro" id="IPR038765">
    <property type="entry name" value="Papain-like_cys_pep_sf"/>
</dbReference>
<dbReference type="EMBL" id="FUYE01000004">
    <property type="protein sequence ID" value="SKA89316.1"/>
    <property type="molecule type" value="Genomic_DNA"/>
</dbReference>
<name>A0A1T4XIK6_9BACT</name>
<gene>
    <name evidence="3" type="ORF">SAMN02745166_01568</name>
</gene>
<comment type="similarity">
    <text evidence="1">Belongs to the arylamine N-acetyltransferase family.</text>
</comment>
<dbReference type="GO" id="GO:0016407">
    <property type="term" value="F:acetyltransferase activity"/>
    <property type="evidence" value="ECO:0007669"/>
    <property type="project" value="InterPro"/>
</dbReference>
<evidence type="ECO:0000313" key="3">
    <source>
        <dbReference type="EMBL" id="SKA89316.1"/>
    </source>
</evidence>
<dbReference type="SUPFAM" id="SSF54001">
    <property type="entry name" value="Cysteine proteinases"/>
    <property type="match status" value="1"/>
</dbReference>
<dbReference type="Pfam" id="PF00797">
    <property type="entry name" value="Acetyltransf_2"/>
    <property type="match status" value="1"/>
</dbReference>
<evidence type="ECO:0000256" key="1">
    <source>
        <dbReference type="ARBA" id="ARBA00006547"/>
    </source>
</evidence>
<reference evidence="4" key="1">
    <citation type="submission" date="2017-02" db="EMBL/GenBank/DDBJ databases">
        <authorList>
            <person name="Varghese N."/>
            <person name="Submissions S."/>
        </authorList>
    </citation>
    <scope>NUCLEOTIDE SEQUENCE [LARGE SCALE GENOMIC DNA]</scope>
    <source>
        <strain evidence="4">ATCC 700200</strain>
    </source>
</reference>
<feature type="region of interest" description="Disordered" evidence="2">
    <location>
        <begin position="263"/>
        <end position="287"/>
    </location>
</feature>
<proteinExistence type="inferred from homology"/>
<keyword evidence="4" id="KW-1185">Reference proteome</keyword>
<dbReference type="InterPro" id="IPR053710">
    <property type="entry name" value="Arylamine_NAT_domain_sf"/>
</dbReference>
<dbReference type="Proteomes" id="UP000190774">
    <property type="component" value="Unassembled WGS sequence"/>
</dbReference>
<dbReference type="RefSeq" id="WP_078812764.1">
    <property type="nucleotide sequence ID" value="NZ_FUYE01000004.1"/>
</dbReference>